<dbReference type="Proteomes" id="UP000502823">
    <property type="component" value="Unassembled WGS sequence"/>
</dbReference>
<dbReference type="AlphaFoldDB" id="A0A6L2PZR0"/>
<accession>A0A6L2PZR0</accession>
<name>A0A6L2PZR0_COPFO</name>
<dbReference type="InParanoid" id="A0A6L2PZR0"/>
<dbReference type="PANTHER" id="PTHR47326:SF1">
    <property type="entry name" value="HTH PSQ-TYPE DOMAIN-CONTAINING PROTEIN"/>
    <property type="match status" value="1"/>
</dbReference>
<reference evidence="2" key="1">
    <citation type="submission" date="2020-01" db="EMBL/GenBank/DDBJ databases">
        <title>Draft genome sequence of the Termite Coptotermes fromosanus.</title>
        <authorList>
            <person name="Itakura S."/>
            <person name="Yosikawa Y."/>
            <person name="Umezawa K."/>
        </authorList>
    </citation>
    <scope>NUCLEOTIDE SEQUENCE [LARGE SCALE GENOMIC DNA]</scope>
</reference>
<protein>
    <submittedName>
        <fullName evidence="1">Uncharacterized protein</fullName>
    </submittedName>
</protein>
<proteinExistence type="predicted"/>
<dbReference type="GO" id="GO:0003676">
    <property type="term" value="F:nucleic acid binding"/>
    <property type="evidence" value="ECO:0007669"/>
    <property type="project" value="InterPro"/>
</dbReference>
<keyword evidence="2" id="KW-1185">Reference proteome</keyword>
<evidence type="ECO:0000313" key="2">
    <source>
        <dbReference type="Proteomes" id="UP000502823"/>
    </source>
</evidence>
<dbReference type="EMBL" id="BLKM01012974">
    <property type="protein sequence ID" value="GFG37999.1"/>
    <property type="molecule type" value="Genomic_DNA"/>
</dbReference>
<comment type="caution">
    <text evidence="1">The sequence shown here is derived from an EMBL/GenBank/DDBJ whole genome shotgun (WGS) entry which is preliminary data.</text>
</comment>
<dbReference type="OrthoDB" id="6767711at2759"/>
<evidence type="ECO:0000313" key="1">
    <source>
        <dbReference type="EMBL" id="GFG37999.1"/>
    </source>
</evidence>
<dbReference type="PANTHER" id="PTHR47326">
    <property type="entry name" value="TRANSPOSABLE ELEMENT TC3 TRANSPOSASE-LIKE PROTEIN"/>
    <property type="match status" value="1"/>
</dbReference>
<feature type="non-terminal residue" evidence="1">
    <location>
        <position position="1"/>
    </location>
</feature>
<sequence>GSYGIRVGCWLYRQCPGQWIGHRGSVEWHSRSPDRTPLEVYLYRHLMARVYQLKIQNMDHLKERIRDACMCITPDVLKRVLHVWERLIRMRYQRNDAHIQHVLQIRRPFFPCMKTVSRPVE</sequence>
<dbReference type="InterPro" id="IPR036397">
    <property type="entry name" value="RNaseH_sf"/>
</dbReference>
<gene>
    <name evidence="1" type="ORF">Cfor_01880</name>
</gene>
<organism evidence="1 2">
    <name type="scientific">Coptotermes formosanus</name>
    <name type="common">Formosan subterranean termite</name>
    <dbReference type="NCBI Taxonomy" id="36987"/>
    <lineage>
        <taxon>Eukaryota</taxon>
        <taxon>Metazoa</taxon>
        <taxon>Ecdysozoa</taxon>
        <taxon>Arthropoda</taxon>
        <taxon>Hexapoda</taxon>
        <taxon>Insecta</taxon>
        <taxon>Pterygota</taxon>
        <taxon>Neoptera</taxon>
        <taxon>Polyneoptera</taxon>
        <taxon>Dictyoptera</taxon>
        <taxon>Blattodea</taxon>
        <taxon>Blattoidea</taxon>
        <taxon>Termitoidae</taxon>
        <taxon>Rhinotermitidae</taxon>
        <taxon>Coptotermes</taxon>
    </lineage>
</organism>
<dbReference type="Gene3D" id="3.30.420.10">
    <property type="entry name" value="Ribonuclease H-like superfamily/Ribonuclease H"/>
    <property type="match status" value="1"/>
</dbReference>